<dbReference type="EMBL" id="OUUW01000009">
    <property type="protein sequence ID" value="SPP84872.1"/>
    <property type="molecule type" value="Genomic_DNA"/>
</dbReference>
<evidence type="ECO:0000313" key="4">
    <source>
        <dbReference type="EMBL" id="SPP84872.1"/>
    </source>
</evidence>
<keyword evidence="5" id="KW-1185">Reference proteome</keyword>
<feature type="compositionally biased region" description="Basic and acidic residues" evidence="1">
    <location>
        <begin position="999"/>
        <end position="1031"/>
    </location>
</feature>
<feature type="compositionally biased region" description="Basic and acidic residues" evidence="1">
    <location>
        <begin position="876"/>
        <end position="888"/>
    </location>
</feature>
<feature type="compositionally biased region" description="Basic and acidic residues" evidence="1">
    <location>
        <begin position="660"/>
        <end position="672"/>
    </location>
</feature>
<dbReference type="SUPFAM" id="SSF52113">
    <property type="entry name" value="BRCT domain"/>
    <property type="match status" value="2"/>
</dbReference>
<feature type="compositionally biased region" description="Basic and acidic residues" evidence="1">
    <location>
        <begin position="501"/>
        <end position="513"/>
    </location>
</feature>
<dbReference type="Pfam" id="PF16589">
    <property type="entry name" value="BRCT_2"/>
    <property type="match status" value="1"/>
</dbReference>
<feature type="compositionally biased region" description="Basic residues" evidence="1">
    <location>
        <begin position="757"/>
        <end position="768"/>
    </location>
</feature>
<dbReference type="STRING" id="7266.A0A3B0JWS1"/>
<evidence type="ECO:0000256" key="1">
    <source>
        <dbReference type="SAM" id="MobiDB-lite"/>
    </source>
</evidence>
<dbReference type="Proteomes" id="UP000268350">
    <property type="component" value="Unassembled WGS sequence"/>
</dbReference>
<gene>
    <name evidence="4" type="ORF">DGUA_6G014723</name>
</gene>
<feature type="compositionally biased region" description="Basic and acidic residues" evidence="1">
    <location>
        <begin position="836"/>
        <end position="847"/>
    </location>
</feature>
<dbReference type="InterPro" id="IPR001357">
    <property type="entry name" value="BRCT_dom"/>
</dbReference>
<dbReference type="OrthoDB" id="342264at2759"/>
<feature type="compositionally biased region" description="Basic and acidic residues" evidence="1">
    <location>
        <begin position="916"/>
        <end position="928"/>
    </location>
</feature>
<evidence type="ECO:0000259" key="2">
    <source>
        <dbReference type="Pfam" id="PF16589"/>
    </source>
</evidence>
<feature type="compositionally biased region" description="Low complexity" evidence="1">
    <location>
        <begin position="720"/>
        <end position="735"/>
    </location>
</feature>
<accession>A0A3B0JWS1</accession>
<feature type="compositionally biased region" description="Basic and acidic residues" evidence="1">
    <location>
        <begin position="956"/>
        <end position="968"/>
    </location>
</feature>
<dbReference type="Pfam" id="PF18221">
    <property type="entry name" value="MU2_FHA"/>
    <property type="match status" value="1"/>
</dbReference>
<dbReference type="InterPro" id="IPR036420">
    <property type="entry name" value="BRCT_dom_sf"/>
</dbReference>
<dbReference type="Gene3D" id="3.40.50.10190">
    <property type="entry name" value="BRCT domain"/>
    <property type="match status" value="2"/>
</dbReference>
<feature type="region of interest" description="Disordered" evidence="1">
    <location>
        <begin position="1090"/>
        <end position="1125"/>
    </location>
</feature>
<name>A0A3B0JWS1_DROGU</name>
<feature type="region of interest" description="Disordered" evidence="1">
    <location>
        <begin position="472"/>
        <end position="530"/>
    </location>
</feature>
<feature type="domain" description="Mutator 2 fork head associated" evidence="3">
    <location>
        <begin position="5"/>
        <end position="98"/>
    </location>
</feature>
<reference evidence="5" key="1">
    <citation type="submission" date="2018-01" db="EMBL/GenBank/DDBJ databases">
        <authorList>
            <person name="Alioto T."/>
            <person name="Alioto T."/>
        </authorList>
    </citation>
    <scope>NUCLEOTIDE SEQUENCE [LARGE SCALE GENOMIC DNA]</scope>
</reference>
<feature type="compositionally biased region" description="Polar residues" evidence="1">
    <location>
        <begin position="1094"/>
        <end position="1104"/>
    </location>
</feature>
<sequence length="1338" mass="146940">MAAVSLSINGDPAVLLEPGTVYRIGSKEEYEFCVADESMELYHALATVYRAGILRVNALLGKVFVNDVENGNADISHKDAIEGKVKLRFGNVNAEVQLIEPLQHHDSSGFGEALKDTSLDTTNDSVVIPETEVQSVNTTADSFFVPETQAVAFDRSTRGGKVSMGDDFMIPETQDLLSTPPAVVHNEASNSNDGSASEMCSQIRICTQDYNEDALEDFDTSMMLGSAVAPLEIFTGFFNQQAGDATDHELSALNWSTSNPKCTALNSTKEGELPARTVACITPEPSEQNPSHDAGNCTPDIFDLMVADGEQPEPENSATPTLCGATRIMFRKQPEPESFATPTLCGLKQLVVASIETPTATPLEVEDLIVTQSNANNETNQDFIPTQPFPFPTQLKQRGLPSINSPEEDRSIAEETNEDFIASTKEEELPARAVACITPEPSGQNPSHDAGNSTTDIFDLMVADLEQPFPFKLNPDGLPATNAEDFKATQPFPFRKKQKRAHSDEITKDHSDNEEPSQSKQAKVQATDSPADLSCCQNIQQNKENIPVASKETEAKPSTSKDAAALNSIEYDAIMEMLEEMATGPALPPADPNEPQIKFVEPAIIKDDNYNAQVTRMECVFQDKNNPDRWRLPRLPEGARSRLAGSESPPRTTRNPMQRRISDESPRIEPRKRPAITDQFAEPRRKISRPSRSLLVEEEAKGAASKESTPELVAKKRSNSSKTTTSTELDSASISKAKKASKPKRDEDFVVPIEPRRRPRNSKTKSVKKIQEEAAGHGNTSEEEEVAREASRPQRRLRTKQITKQEEATGQAKSSAEVKGKGTKQKEATGQAKASAEVKGKGSKQEEATGQANTSVDVKPKRTKQKEATGQSNASDEVKGKGSKKEEATGQANTSVDVKPKRTKQKEATGQSNASDEVKGKRSKKEEATGQVNTSVDVKPKRTKQKEATGQSNASDEVKGKGSKKEPQAEQANTSAAVKGRMGRARKSQTPTPTLLDTTDSKITKEKPPEKEKRGVGRLRKSETPTEEKPIKPKVKRSKTPPTTKRMTRRNTAKEEPEEEPQAKVAAVRELVVRIKNEKLIKSNSSIEEAIDGPTTSNASAQQKETSRKEARNRSSISSDKNVSLSQENALKAINQHVRKEKGKGKIKIAFSACNSLDVSSVLKALKHCVEKTADPLSCDVLIMDRGDRTYKFLVAVAANKPILSSSWLQSMRATSRVTVLAEHLFADSHFEKMYKFDPLMAMQQPQLLSGFHFMLCEGILPNPNEMKAIIESAGGKVHKEPPAQEQKLYVVAVAKDKQRYVRRLRNHAHVQYINTEGIMQSLVQHNRQRLDDPKVQI</sequence>
<feature type="compositionally biased region" description="Basic and acidic residues" evidence="1">
    <location>
        <begin position="816"/>
        <end position="827"/>
    </location>
</feature>
<feature type="region of interest" description="Disordered" evidence="1">
    <location>
        <begin position="544"/>
        <end position="563"/>
    </location>
</feature>
<dbReference type="CDD" id="cd18432">
    <property type="entry name" value="BRCT_PAXIP1_rpt6_like"/>
    <property type="match status" value="1"/>
</dbReference>
<evidence type="ECO:0000313" key="5">
    <source>
        <dbReference type="Proteomes" id="UP000268350"/>
    </source>
</evidence>
<feature type="compositionally biased region" description="Polar residues" evidence="1">
    <location>
        <begin position="1114"/>
        <end position="1125"/>
    </location>
</feature>
<dbReference type="InterPro" id="IPR040513">
    <property type="entry name" value="MU2_FHA"/>
</dbReference>
<feature type="domain" description="BRCT" evidence="2">
    <location>
        <begin position="1247"/>
        <end position="1329"/>
    </location>
</feature>
<dbReference type="CDD" id="cd17744">
    <property type="entry name" value="BRCT_MDC1_rpt1"/>
    <property type="match status" value="1"/>
</dbReference>
<feature type="region of interest" description="Disordered" evidence="1">
    <location>
        <begin position="626"/>
        <end position="1064"/>
    </location>
</feature>
<dbReference type="Gene3D" id="2.60.200.20">
    <property type="match status" value="1"/>
</dbReference>
<evidence type="ECO:0000259" key="3">
    <source>
        <dbReference type="Pfam" id="PF18221"/>
    </source>
</evidence>
<protein>
    <submittedName>
        <fullName evidence="4">Blast:Microfibrillar-associated protein 1</fullName>
    </submittedName>
</protein>
<organism evidence="4 5">
    <name type="scientific">Drosophila guanche</name>
    <name type="common">Fruit fly</name>
    <dbReference type="NCBI Taxonomy" id="7266"/>
    <lineage>
        <taxon>Eukaryota</taxon>
        <taxon>Metazoa</taxon>
        <taxon>Ecdysozoa</taxon>
        <taxon>Arthropoda</taxon>
        <taxon>Hexapoda</taxon>
        <taxon>Insecta</taxon>
        <taxon>Pterygota</taxon>
        <taxon>Neoptera</taxon>
        <taxon>Endopterygota</taxon>
        <taxon>Diptera</taxon>
        <taxon>Brachycera</taxon>
        <taxon>Muscomorpha</taxon>
        <taxon>Ephydroidea</taxon>
        <taxon>Drosophilidae</taxon>
        <taxon>Drosophila</taxon>
        <taxon>Sophophora</taxon>
    </lineage>
</organism>
<feature type="compositionally biased region" description="Polar residues" evidence="1">
    <location>
        <begin position="516"/>
        <end position="528"/>
    </location>
</feature>
<proteinExistence type="predicted"/>